<proteinExistence type="predicted"/>
<accession>A0ABD2WU81</accession>
<evidence type="ECO:0000256" key="1">
    <source>
        <dbReference type="SAM" id="MobiDB-lite"/>
    </source>
</evidence>
<name>A0ABD2WU81_9HYME</name>
<sequence>MDFTAVLVQVQSVNGKKGKEEKKDKKEEKNEETDRVPLIQAAPSAIPAADGRRSLPPIPEVDDEREPGSVAGSSQSLGYVAVPIIQPNETEAGAAVAAPGAAVPVATFNNGRSNGGRVVRVKTRTRNNLVTSRQLLIQCLTQDVKVREQEIKNKREREIEKRESPTWIRRVVGFCVLVVLCVLVVGALVKLILYYTPVSG</sequence>
<reference evidence="3 4" key="1">
    <citation type="journal article" date="2024" name="bioRxiv">
        <title>A reference genome for Trichogramma kaykai: A tiny desert-dwelling parasitoid wasp with competing sex-ratio distorters.</title>
        <authorList>
            <person name="Culotta J."/>
            <person name="Lindsey A.R."/>
        </authorList>
    </citation>
    <scope>NUCLEOTIDE SEQUENCE [LARGE SCALE GENOMIC DNA]</scope>
    <source>
        <strain evidence="3 4">KSX58</strain>
    </source>
</reference>
<feature type="compositionally biased region" description="Basic and acidic residues" evidence="1">
    <location>
        <begin position="17"/>
        <end position="35"/>
    </location>
</feature>
<dbReference type="EMBL" id="JBJJXI010000074">
    <property type="protein sequence ID" value="KAL3396134.1"/>
    <property type="molecule type" value="Genomic_DNA"/>
</dbReference>
<evidence type="ECO:0000256" key="2">
    <source>
        <dbReference type="SAM" id="Phobius"/>
    </source>
</evidence>
<evidence type="ECO:0000313" key="3">
    <source>
        <dbReference type="EMBL" id="KAL3396134.1"/>
    </source>
</evidence>
<feature type="region of interest" description="Disordered" evidence="1">
    <location>
        <begin position="12"/>
        <end position="74"/>
    </location>
</feature>
<dbReference type="Proteomes" id="UP001627154">
    <property type="component" value="Unassembled WGS sequence"/>
</dbReference>
<dbReference type="AlphaFoldDB" id="A0ABD2WU81"/>
<keyword evidence="2" id="KW-0812">Transmembrane</keyword>
<keyword evidence="2" id="KW-0472">Membrane</keyword>
<organism evidence="3 4">
    <name type="scientific">Trichogramma kaykai</name>
    <dbReference type="NCBI Taxonomy" id="54128"/>
    <lineage>
        <taxon>Eukaryota</taxon>
        <taxon>Metazoa</taxon>
        <taxon>Ecdysozoa</taxon>
        <taxon>Arthropoda</taxon>
        <taxon>Hexapoda</taxon>
        <taxon>Insecta</taxon>
        <taxon>Pterygota</taxon>
        <taxon>Neoptera</taxon>
        <taxon>Endopterygota</taxon>
        <taxon>Hymenoptera</taxon>
        <taxon>Apocrita</taxon>
        <taxon>Proctotrupomorpha</taxon>
        <taxon>Chalcidoidea</taxon>
        <taxon>Trichogrammatidae</taxon>
        <taxon>Trichogramma</taxon>
    </lineage>
</organism>
<keyword evidence="4" id="KW-1185">Reference proteome</keyword>
<comment type="caution">
    <text evidence="3">The sequence shown here is derived from an EMBL/GenBank/DDBJ whole genome shotgun (WGS) entry which is preliminary data.</text>
</comment>
<feature type="transmembrane region" description="Helical" evidence="2">
    <location>
        <begin position="171"/>
        <end position="195"/>
    </location>
</feature>
<protein>
    <submittedName>
        <fullName evidence="3">Uncharacterized protein</fullName>
    </submittedName>
</protein>
<gene>
    <name evidence="3" type="ORF">TKK_010002</name>
</gene>
<keyword evidence="2" id="KW-1133">Transmembrane helix</keyword>
<evidence type="ECO:0000313" key="4">
    <source>
        <dbReference type="Proteomes" id="UP001627154"/>
    </source>
</evidence>